<keyword evidence="1" id="KW-0472">Membrane</keyword>
<organism evidence="2 3">
    <name type="scientific">Azonexus hydrophilus</name>
    <dbReference type="NCBI Taxonomy" id="418702"/>
    <lineage>
        <taxon>Bacteria</taxon>
        <taxon>Pseudomonadati</taxon>
        <taxon>Pseudomonadota</taxon>
        <taxon>Betaproteobacteria</taxon>
        <taxon>Rhodocyclales</taxon>
        <taxon>Azonexaceae</taxon>
        <taxon>Azonexus</taxon>
    </lineage>
</organism>
<name>A0ABZ2XLJ1_9RHOO</name>
<keyword evidence="1" id="KW-1133">Transmembrane helix</keyword>
<sequence length="44" mass="5063">MKPQWRWFLAGVGLALAGVLLAFIFMAYQMPELLLDWTNLNYCG</sequence>
<evidence type="ECO:0000313" key="3">
    <source>
        <dbReference type="Proteomes" id="UP001479520"/>
    </source>
</evidence>
<evidence type="ECO:0000313" key="2">
    <source>
        <dbReference type="EMBL" id="WZJ22674.1"/>
    </source>
</evidence>
<gene>
    <name evidence="2" type="ORF">AADV58_05910</name>
</gene>
<keyword evidence="1" id="KW-0812">Transmembrane</keyword>
<protein>
    <submittedName>
        <fullName evidence="2">Uncharacterized protein</fullName>
    </submittedName>
</protein>
<dbReference type="Proteomes" id="UP001479520">
    <property type="component" value="Chromosome"/>
</dbReference>
<dbReference type="EMBL" id="CP151406">
    <property type="protein sequence ID" value="WZJ22674.1"/>
    <property type="molecule type" value="Genomic_DNA"/>
</dbReference>
<reference evidence="2 3" key="1">
    <citation type="submission" date="2024-04" db="EMBL/GenBank/DDBJ databases">
        <title>Dissimilatory iodate-reducing microorganisms contribute to the enrichment of iodine in groundwater.</title>
        <authorList>
            <person name="Jiang Z."/>
        </authorList>
    </citation>
    <scope>NUCLEOTIDE SEQUENCE [LARGE SCALE GENOMIC DNA]</scope>
    <source>
        <strain evidence="2 3">NCP973</strain>
    </source>
</reference>
<dbReference type="RefSeq" id="WP_281982101.1">
    <property type="nucleotide sequence ID" value="NZ_CALFBA010000027.1"/>
</dbReference>
<evidence type="ECO:0000256" key="1">
    <source>
        <dbReference type="SAM" id="Phobius"/>
    </source>
</evidence>
<proteinExistence type="predicted"/>
<keyword evidence="3" id="KW-1185">Reference proteome</keyword>
<accession>A0ABZ2XLJ1</accession>
<feature type="transmembrane region" description="Helical" evidence="1">
    <location>
        <begin position="7"/>
        <end position="28"/>
    </location>
</feature>